<evidence type="ECO:0000313" key="10">
    <source>
        <dbReference type="Proteomes" id="UP000292927"/>
    </source>
</evidence>
<dbReference type="PANTHER" id="PTHR37937">
    <property type="entry name" value="CONJUGATIVE TRANSFER: DNA TRANSPORT"/>
    <property type="match status" value="1"/>
</dbReference>
<reference evidence="9 10" key="1">
    <citation type="submission" date="2019-02" db="EMBL/GenBank/DDBJ databases">
        <title>Genomic Encyclopedia of Type Strains, Phase IV (KMG-IV): sequencing the most valuable type-strain genomes for metagenomic binning, comparative biology and taxonomic classification.</title>
        <authorList>
            <person name="Goeker M."/>
        </authorList>
    </citation>
    <scope>NUCLEOTIDE SEQUENCE [LARGE SCALE GENOMIC DNA]</scope>
    <source>
        <strain evidence="9 10">DSM 29486</strain>
    </source>
</reference>
<evidence type="ECO:0000256" key="3">
    <source>
        <dbReference type="ARBA" id="ARBA00022475"/>
    </source>
</evidence>
<dbReference type="Pfam" id="PF02534">
    <property type="entry name" value="T4SS-DNA_transf"/>
    <property type="match status" value="1"/>
</dbReference>
<dbReference type="CDD" id="cd01127">
    <property type="entry name" value="TrwB_TraG_TraD_VirD4"/>
    <property type="match status" value="1"/>
</dbReference>
<comment type="caution">
    <text evidence="9">The sequence shown here is derived from an EMBL/GenBank/DDBJ whole genome shotgun (WGS) entry which is preliminary data.</text>
</comment>
<gene>
    <name evidence="9" type="ORF">EV209_1605</name>
</gene>
<comment type="subcellular location">
    <subcellularLocation>
        <location evidence="1">Cell membrane</location>
        <topology evidence="1">Multi-pass membrane protein</topology>
    </subcellularLocation>
</comment>
<keyword evidence="6 8" id="KW-0472">Membrane</keyword>
<dbReference type="InterPro" id="IPR051539">
    <property type="entry name" value="T4SS-coupling_protein"/>
</dbReference>
<evidence type="ECO:0000256" key="7">
    <source>
        <dbReference type="SAM" id="MobiDB-lite"/>
    </source>
</evidence>
<dbReference type="InterPro" id="IPR027417">
    <property type="entry name" value="P-loop_NTPase"/>
</dbReference>
<comment type="similarity">
    <text evidence="2">Belongs to the VirD4/TraG family.</text>
</comment>
<protein>
    <submittedName>
        <fullName evidence="9">Type IV secretion system protein VirD4</fullName>
    </submittedName>
</protein>
<feature type="transmembrane region" description="Helical" evidence="8">
    <location>
        <begin position="7"/>
        <end position="26"/>
    </location>
</feature>
<evidence type="ECO:0000256" key="4">
    <source>
        <dbReference type="ARBA" id="ARBA00022692"/>
    </source>
</evidence>
<dbReference type="NCBIfam" id="NF045973">
    <property type="entry name" value="conju_CD1115"/>
    <property type="match status" value="1"/>
</dbReference>
<feature type="region of interest" description="Disordered" evidence="7">
    <location>
        <begin position="479"/>
        <end position="500"/>
    </location>
</feature>
<evidence type="ECO:0000256" key="8">
    <source>
        <dbReference type="SAM" id="Phobius"/>
    </source>
</evidence>
<evidence type="ECO:0000256" key="6">
    <source>
        <dbReference type="ARBA" id="ARBA00023136"/>
    </source>
</evidence>
<keyword evidence="5 8" id="KW-1133">Transmembrane helix</keyword>
<dbReference type="GO" id="GO:0005886">
    <property type="term" value="C:plasma membrane"/>
    <property type="evidence" value="ECO:0007669"/>
    <property type="project" value="UniProtKB-SubCell"/>
</dbReference>
<dbReference type="PANTHER" id="PTHR37937:SF1">
    <property type="entry name" value="CONJUGATIVE TRANSFER: DNA TRANSPORT"/>
    <property type="match status" value="1"/>
</dbReference>
<dbReference type="Proteomes" id="UP000292927">
    <property type="component" value="Unassembled WGS sequence"/>
</dbReference>
<evidence type="ECO:0000256" key="1">
    <source>
        <dbReference type="ARBA" id="ARBA00004651"/>
    </source>
</evidence>
<dbReference type="SUPFAM" id="SSF52540">
    <property type="entry name" value="P-loop containing nucleoside triphosphate hydrolases"/>
    <property type="match status" value="1"/>
</dbReference>
<feature type="compositionally biased region" description="Polar residues" evidence="7">
    <location>
        <begin position="483"/>
        <end position="493"/>
    </location>
</feature>
<organism evidence="9 10">
    <name type="scientific">Cuneatibacter caecimuris</name>
    <dbReference type="NCBI Taxonomy" id="1796618"/>
    <lineage>
        <taxon>Bacteria</taxon>
        <taxon>Bacillati</taxon>
        <taxon>Bacillota</taxon>
        <taxon>Clostridia</taxon>
        <taxon>Lachnospirales</taxon>
        <taxon>Lachnospiraceae</taxon>
        <taxon>Cuneatibacter</taxon>
    </lineage>
</organism>
<keyword evidence="3" id="KW-1003">Cell membrane</keyword>
<dbReference type="AlphaFoldDB" id="A0A4Q7PKB4"/>
<proteinExistence type="inferred from homology"/>
<evidence type="ECO:0000256" key="5">
    <source>
        <dbReference type="ARBA" id="ARBA00022989"/>
    </source>
</evidence>
<name>A0A4Q7PKB4_9FIRM</name>
<sequence length="684" mass="78492">MKKVYKWYVLGAAAAVYLGYLFSGVMPPGTTLMALDQERMLDVFQHPFGNYFNENTGKMVMLALGIYVCWMLWDMARPKKYRLGREHGSAAWGDVEDLSRRLKSKREMSNRILSEHLRISLDTHMTQINNNMMVIGGSGAGKSTAILLPNIHNISTSMVITDPKGELLRTLGGYLQHEGVMVKVLDLINMKQSVQYNPFVYLRDQASVRRLISNIFENTKDKGASKGEQIWEDAAKMYLEALFLYVWLERPKPSQNIPEILRLMSLAKVDEECRTLGELDQIFSVLPQDHPARETYCRMMQAAGDTVRSVLFTANARMQAFYNEDLQHILQADQIDLASLGIGYLGDKKTKTVIFCVIPDSDKTYNFIVGMLYTQLFNELYYQADILYAGRLPIPVTIWMDEFANVALPDDFVTVNSTVRSREIYLSIILQNISQLKALFKDYWETILGNCDQMIYLGGNDPGTFEYISKLLDHETIDKRSESQSMGRSPGSSKSHDTLQRSLMTPGEVRKLSKKDSLILIRGEDPVIDRKYQTFRKKWFIALKQVPPYKAAKREEQKKLQILNQSSLNHFLRLQENGENVVIYEIPMEDLARFKGEKITKEFRNYGVAAAEDSETGSKTEERKRAGSVIEYMLKYDLDSAQQKEVQEGIRAGLSEQEILLYLKPFYTSEQMRERRLLIQEFLG</sequence>
<dbReference type="OrthoDB" id="9766496at2"/>
<dbReference type="RefSeq" id="WP_130434801.1">
    <property type="nucleotide sequence ID" value="NZ_SGXF01000002.1"/>
</dbReference>
<dbReference type="Gene3D" id="3.40.50.300">
    <property type="entry name" value="P-loop containing nucleotide triphosphate hydrolases"/>
    <property type="match status" value="2"/>
</dbReference>
<evidence type="ECO:0000256" key="2">
    <source>
        <dbReference type="ARBA" id="ARBA00008806"/>
    </source>
</evidence>
<evidence type="ECO:0000313" key="9">
    <source>
        <dbReference type="EMBL" id="RZT01163.1"/>
    </source>
</evidence>
<dbReference type="EMBL" id="SGXF01000002">
    <property type="protein sequence ID" value="RZT01163.1"/>
    <property type="molecule type" value="Genomic_DNA"/>
</dbReference>
<dbReference type="InterPro" id="IPR003688">
    <property type="entry name" value="TraG/VirD4"/>
</dbReference>
<accession>A0A4Q7PKB4</accession>
<keyword evidence="10" id="KW-1185">Reference proteome</keyword>
<keyword evidence="4 8" id="KW-0812">Transmembrane</keyword>